<evidence type="ECO:0000313" key="5">
    <source>
        <dbReference type="EMBL" id="EPX75829.1"/>
    </source>
</evidence>
<comment type="caution">
    <text evidence="5">The sequence shown here is derived from an EMBL/GenBank/DDBJ whole genome shotgun (WGS) entry which is preliminary data.</text>
</comment>
<dbReference type="InterPro" id="IPR013708">
    <property type="entry name" value="Shikimate_DH-bd_N"/>
</dbReference>
<keyword evidence="3" id="KW-0057">Aromatic amino acid biosynthesis</keyword>
<dbReference type="EC" id="1.1.1.25" evidence="5"/>
<comment type="pathway">
    <text evidence="1">Metabolic intermediate biosynthesis; chorismate biosynthesis; chorismate from D-erythrose 4-phosphate and phosphoenolpyruvate: step 4/7.</text>
</comment>
<evidence type="ECO:0000259" key="4">
    <source>
        <dbReference type="Pfam" id="PF08501"/>
    </source>
</evidence>
<dbReference type="GO" id="GO:0009073">
    <property type="term" value="P:aromatic amino acid family biosynthetic process"/>
    <property type="evidence" value="ECO:0007669"/>
    <property type="project" value="UniProtKB-KW"/>
</dbReference>
<gene>
    <name evidence="5" type="ORF">Salmuc_03116</name>
</gene>
<sequence length="282" mass="29607">MTEAKTLKLGLIGDNIAKSRAPVLHRLAGEQNGIAVTYDRLVPREMGLDFDGVFAHAAEHCRGINVTYPYKERAFDKVTVEDPLVQAVGAVNTVLFEPGGPRGANTDYSGFMEGYRKVRGDAAPGAVLMIGTGGVGRAVAFGLVGLGASEIRLVDRDTAKAEVLAGALRAAAPMLSVSVHTDAAEAAAGVQGVINCTPVGMVGYEGTPLPKEAMRGAEWAFDAVYTPVDTQFLTDAEAQGLDIISGWELFFFQGVHAWDLFSGTPLDHAALEAGLKAANSDS</sequence>
<keyword evidence="2 5" id="KW-0560">Oxidoreductase</keyword>
<dbReference type="Pfam" id="PF08501">
    <property type="entry name" value="Shikimate_dh_N"/>
    <property type="match status" value="1"/>
</dbReference>
<feature type="domain" description="Shikimate dehydrogenase substrate binding N-terminal" evidence="4">
    <location>
        <begin position="11"/>
        <end position="94"/>
    </location>
</feature>
<dbReference type="OrthoDB" id="9792692at2"/>
<keyword evidence="6" id="KW-1185">Reference proteome</keyword>
<dbReference type="STRING" id="1123237.Salmuc_03116"/>
<accession>S9RP83</accession>
<dbReference type="Proteomes" id="UP000015347">
    <property type="component" value="Unassembled WGS sequence"/>
</dbReference>
<evidence type="ECO:0000256" key="1">
    <source>
        <dbReference type="ARBA" id="ARBA00004871"/>
    </source>
</evidence>
<dbReference type="PANTHER" id="PTHR21089:SF1">
    <property type="entry name" value="BIFUNCTIONAL 3-DEHYDROQUINATE DEHYDRATASE_SHIKIMATE DEHYDROGENASE, CHLOROPLASTIC"/>
    <property type="match status" value="1"/>
</dbReference>
<dbReference type="GO" id="GO:0019632">
    <property type="term" value="P:shikimate metabolic process"/>
    <property type="evidence" value="ECO:0007669"/>
    <property type="project" value="TreeGrafter"/>
</dbReference>
<organism evidence="5 6">
    <name type="scientific">Salipiger mucosus DSM 16094</name>
    <dbReference type="NCBI Taxonomy" id="1123237"/>
    <lineage>
        <taxon>Bacteria</taxon>
        <taxon>Pseudomonadati</taxon>
        <taxon>Pseudomonadota</taxon>
        <taxon>Alphaproteobacteria</taxon>
        <taxon>Rhodobacterales</taxon>
        <taxon>Roseobacteraceae</taxon>
        <taxon>Salipiger</taxon>
    </lineage>
</organism>
<evidence type="ECO:0000313" key="6">
    <source>
        <dbReference type="Proteomes" id="UP000015347"/>
    </source>
</evidence>
<dbReference type="InterPro" id="IPR022893">
    <property type="entry name" value="Shikimate_DH_fam"/>
</dbReference>
<evidence type="ECO:0000256" key="2">
    <source>
        <dbReference type="ARBA" id="ARBA00023002"/>
    </source>
</evidence>
<evidence type="ECO:0000256" key="3">
    <source>
        <dbReference type="ARBA" id="ARBA00023141"/>
    </source>
</evidence>
<dbReference type="GO" id="GO:0009423">
    <property type="term" value="P:chorismate biosynthetic process"/>
    <property type="evidence" value="ECO:0007669"/>
    <property type="project" value="TreeGrafter"/>
</dbReference>
<dbReference type="AlphaFoldDB" id="S9RP83"/>
<keyword evidence="3" id="KW-0028">Amino-acid biosynthesis</keyword>
<dbReference type="EMBL" id="APVH01000066">
    <property type="protein sequence ID" value="EPX75829.1"/>
    <property type="molecule type" value="Genomic_DNA"/>
</dbReference>
<reference evidence="6" key="1">
    <citation type="journal article" date="2014" name="Stand. Genomic Sci.">
        <title>Genome sequence of the exopolysaccharide-producing Salipiger mucosus type strain (DSM 16094(T)), a moderately halophilic member of the Roseobacter clade.</title>
        <authorList>
            <person name="Riedel T."/>
            <person name="Spring S."/>
            <person name="Fiebig A."/>
            <person name="Petersen J."/>
            <person name="Kyrpides N.C."/>
            <person name="Goker M."/>
            <person name="Klenk H.P."/>
        </authorList>
    </citation>
    <scope>NUCLEOTIDE SEQUENCE [LARGE SCALE GENOMIC DNA]</scope>
    <source>
        <strain evidence="6">DSM 16094</strain>
    </source>
</reference>
<dbReference type="eggNOG" id="COG0169">
    <property type="taxonomic scope" value="Bacteria"/>
</dbReference>
<dbReference type="RefSeq" id="WP_020041213.1">
    <property type="nucleotide sequence ID" value="NZ_KE557287.1"/>
</dbReference>
<proteinExistence type="predicted"/>
<dbReference type="PANTHER" id="PTHR21089">
    <property type="entry name" value="SHIKIMATE DEHYDROGENASE"/>
    <property type="match status" value="1"/>
</dbReference>
<dbReference type="SUPFAM" id="SSF51735">
    <property type="entry name" value="NAD(P)-binding Rossmann-fold domains"/>
    <property type="match status" value="1"/>
</dbReference>
<name>S9RP83_9RHOB</name>
<dbReference type="CDD" id="cd01065">
    <property type="entry name" value="NAD_bind_Shikimate_DH"/>
    <property type="match status" value="1"/>
</dbReference>
<protein>
    <submittedName>
        <fullName evidence="5">Quinate/shikimate 5-dehydrogenase I delta</fullName>
        <ecNumber evidence="5">1.1.1.25</ecNumber>
    </submittedName>
</protein>
<dbReference type="SUPFAM" id="SSF53223">
    <property type="entry name" value="Aminoacid dehydrogenase-like, N-terminal domain"/>
    <property type="match status" value="1"/>
</dbReference>
<dbReference type="GO" id="GO:0004764">
    <property type="term" value="F:shikimate 3-dehydrogenase (NADP+) activity"/>
    <property type="evidence" value="ECO:0007669"/>
    <property type="project" value="UniProtKB-EC"/>
</dbReference>
<dbReference type="HOGENOM" id="CLU_044063_4_3_5"/>
<dbReference type="InterPro" id="IPR046346">
    <property type="entry name" value="Aminoacid_DH-like_N_sf"/>
</dbReference>
<dbReference type="Gene3D" id="3.40.50.720">
    <property type="entry name" value="NAD(P)-binding Rossmann-like Domain"/>
    <property type="match status" value="1"/>
</dbReference>
<dbReference type="InterPro" id="IPR036291">
    <property type="entry name" value="NAD(P)-bd_dom_sf"/>
</dbReference>
<dbReference type="Gene3D" id="3.40.50.10860">
    <property type="entry name" value="Leucine Dehydrogenase, chain A, domain 1"/>
    <property type="match status" value="1"/>
</dbReference>